<dbReference type="InterPro" id="IPR038225">
    <property type="entry name" value="TagF_sf"/>
</dbReference>
<dbReference type="InterPro" id="IPR017748">
    <property type="entry name" value="TagF"/>
</dbReference>
<dbReference type="RefSeq" id="WP_047880318.1">
    <property type="nucleotide sequence ID" value="NZ_LDOT01000027.1"/>
</dbReference>
<gene>
    <name evidence="1" type="ORF">ABT56_18165</name>
</gene>
<evidence type="ECO:0000313" key="2">
    <source>
        <dbReference type="Proteomes" id="UP000036097"/>
    </source>
</evidence>
<dbReference type="STRING" id="1195763.ABT56_18165"/>
<dbReference type="PATRIC" id="fig|1195763.3.peg.3880"/>
<dbReference type="AlphaFoldDB" id="A0A0J1JNB1"/>
<dbReference type="Proteomes" id="UP000036097">
    <property type="component" value="Unassembled WGS sequence"/>
</dbReference>
<dbReference type="EMBL" id="LDOT01000027">
    <property type="protein sequence ID" value="KLV03732.1"/>
    <property type="molecule type" value="Genomic_DNA"/>
</dbReference>
<dbReference type="Gene3D" id="3.40.1730.10">
    <property type="entry name" value="pa0076 domain"/>
    <property type="match status" value="1"/>
</dbReference>
<sequence length="231" mass="26217">MPNDIVAAQFGYFGKVPVRGDFIQDHLPLDFLDPWNEWLQAVQAVSREQLGEQWLECYLTSPVWHFSLSPGVCGDSGMVGTLMPSIDNVGRHYYFTLATSVENPPVAYWQSRQWSENAEDLVLQLLDDDMDLIQWLENLKNTDLLSDLVNNPNSAVKTEAGMGNQIVLLGEEHVQACDLLHLAYKTQFDRYCIWWTAGSERMKSATLVTSGLPLISQFAAMLDGNWEQWGW</sequence>
<dbReference type="Pfam" id="PF09867">
    <property type="entry name" value="TagF_N"/>
    <property type="match status" value="1"/>
</dbReference>
<comment type="caution">
    <text evidence="1">The sequence shown here is derived from an EMBL/GenBank/DDBJ whole genome shotgun (WGS) entry which is preliminary data.</text>
</comment>
<organism evidence="1 2">
    <name type="scientific">Photobacterium aquae</name>
    <dbReference type="NCBI Taxonomy" id="1195763"/>
    <lineage>
        <taxon>Bacteria</taxon>
        <taxon>Pseudomonadati</taxon>
        <taxon>Pseudomonadota</taxon>
        <taxon>Gammaproteobacteria</taxon>
        <taxon>Vibrionales</taxon>
        <taxon>Vibrionaceae</taxon>
        <taxon>Photobacterium</taxon>
    </lineage>
</organism>
<keyword evidence="2" id="KW-1185">Reference proteome</keyword>
<proteinExistence type="predicted"/>
<dbReference type="OrthoDB" id="9801841at2"/>
<dbReference type="PIRSF" id="PIRSF029287">
    <property type="entry name" value="UCP029287"/>
    <property type="match status" value="1"/>
</dbReference>
<reference evidence="1 2" key="1">
    <citation type="submission" date="2015-05" db="EMBL/GenBank/DDBJ databases">
        <title>Photobacterium galathea sp. nov.</title>
        <authorList>
            <person name="Machado H."/>
            <person name="Gram L."/>
        </authorList>
    </citation>
    <scope>NUCLEOTIDE SEQUENCE [LARGE SCALE GENOMIC DNA]</scope>
    <source>
        <strain evidence="1 2">CGMCC 1.12159</strain>
    </source>
</reference>
<evidence type="ECO:0000313" key="1">
    <source>
        <dbReference type="EMBL" id="KLV03732.1"/>
    </source>
</evidence>
<protein>
    <submittedName>
        <fullName evidence="1">Type VI secretion system-associated protein</fullName>
    </submittedName>
</protein>
<accession>A0A0J1JNB1</accession>
<name>A0A0J1JNB1_9GAMM</name>
<dbReference type="NCBIfam" id="TIGR03373">
    <property type="entry name" value="VI_minor_4"/>
    <property type="match status" value="1"/>
</dbReference>